<evidence type="ECO:0000313" key="3">
    <source>
        <dbReference type="Proteomes" id="UP001595445"/>
    </source>
</evidence>
<dbReference type="EMBL" id="JBHRSM010000017">
    <property type="protein sequence ID" value="MFC3086355.1"/>
    <property type="molecule type" value="Genomic_DNA"/>
</dbReference>
<dbReference type="RefSeq" id="WP_197646329.1">
    <property type="nucleotide sequence ID" value="NZ_JAEACP010000018.1"/>
</dbReference>
<keyword evidence="1" id="KW-0732">Signal</keyword>
<protein>
    <recommendedName>
        <fullName evidence="4">Pyridoxamine 5'-phosphate oxidase</fullName>
    </recommendedName>
</protein>
<evidence type="ECO:0000256" key="1">
    <source>
        <dbReference type="SAM" id="SignalP"/>
    </source>
</evidence>
<evidence type="ECO:0008006" key="4">
    <source>
        <dbReference type="Google" id="ProtNLM"/>
    </source>
</evidence>
<dbReference type="PROSITE" id="PS51257">
    <property type="entry name" value="PROKAR_LIPOPROTEIN"/>
    <property type="match status" value="1"/>
</dbReference>
<reference evidence="3" key="1">
    <citation type="journal article" date="2019" name="Int. J. Syst. Evol. Microbiol.">
        <title>The Global Catalogue of Microorganisms (GCM) 10K type strain sequencing project: providing services to taxonomists for standard genome sequencing and annotation.</title>
        <authorList>
            <consortium name="The Broad Institute Genomics Platform"/>
            <consortium name="The Broad Institute Genome Sequencing Center for Infectious Disease"/>
            <person name="Wu L."/>
            <person name="Ma J."/>
        </authorList>
    </citation>
    <scope>NUCLEOTIDE SEQUENCE [LARGE SCALE GENOMIC DNA]</scope>
    <source>
        <strain evidence="3">KCTC 62102</strain>
    </source>
</reference>
<comment type="caution">
    <text evidence="2">The sequence shown here is derived from an EMBL/GenBank/DDBJ whole genome shotgun (WGS) entry which is preliminary data.</text>
</comment>
<evidence type="ECO:0000313" key="2">
    <source>
        <dbReference type="EMBL" id="MFC3086355.1"/>
    </source>
</evidence>
<name>A0ABV7DVH6_9RHOB</name>
<gene>
    <name evidence="2" type="ORF">ACFOD6_09890</name>
</gene>
<sequence>MSRLIASFALLFTTACVPQQAQYHTTDSVMRGYLGDTAAAFATNSGLTMVGSFTTDAGTVFQFSGTGPTAIYQPARPTMGAISDPRMASGFRAIGAGMTVPAMAVQARCQVQVMTDRINARGNLDSYRIKEIVFDGACGMVRPNAA</sequence>
<keyword evidence="3" id="KW-1185">Reference proteome</keyword>
<feature type="signal peptide" evidence="1">
    <location>
        <begin position="1"/>
        <end position="21"/>
    </location>
</feature>
<accession>A0ABV7DVH6</accession>
<proteinExistence type="predicted"/>
<dbReference type="Proteomes" id="UP001595445">
    <property type="component" value="Unassembled WGS sequence"/>
</dbReference>
<feature type="chain" id="PRO_5046988304" description="Pyridoxamine 5'-phosphate oxidase" evidence="1">
    <location>
        <begin position="22"/>
        <end position="146"/>
    </location>
</feature>
<organism evidence="2 3">
    <name type="scientific">Tabrizicola soli</name>
    <dbReference type="NCBI Taxonomy" id="2185115"/>
    <lineage>
        <taxon>Bacteria</taxon>
        <taxon>Pseudomonadati</taxon>
        <taxon>Pseudomonadota</taxon>
        <taxon>Alphaproteobacteria</taxon>
        <taxon>Rhodobacterales</taxon>
        <taxon>Paracoccaceae</taxon>
        <taxon>Tabrizicola</taxon>
    </lineage>
</organism>